<dbReference type="Gramene" id="mRNA:HanXRQr2_Chr16g0755381">
    <property type="protein sequence ID" value="mRNA:HanXRQr2_Chr16g0755381"/>
    <property type="gene ID" value="HanXRQr2_Chr16g0755381"/>
</dbReference>
<dbReference type="PANTHER" id="PTHR16223:SF238">
    <property type="entry name" value="TRANSCRIPTION FACTOR BHLH114"/>
    <property type="match status" value="1"/>
</dbReference>
<organism evidence="10 11">
    <name type="scientific">Helianthus annuus</name>
    <name type="common">Common sunflower</name>
    <dbReference type="NCBI Taxonomy" id="4232"/>
    <lineage>
        <taxon>Eukaryota</taxon>
        <taxon>Viridiplantae</taxon>
        <taxon>Streptophyta</taxon>
        <taxon>Embryophyta</taxon>
        <taxon>Tracheophyta</taxon>
        <taxon>Spermatophyta</taxon>
        <taxon>Magnoliopsida</taxon>
        <taxon>eudicotyledons</taxon>
        <taxon>Gunneridae</taxon>
        <taxon>Pentapetalae</taxon>
        <taxon>asterids</taxon>
        <taxon>campanulids</taxon>
        <taxon>Asterales</taxon>
        <taxon>Asteraceae</taxon>
        <taxon>Asteroideae</taxon>
        <taxon>Heliantheae alliance</taxon>
        <taxon>Heliantheae</taxon>
        <taxon>Helianthus</taxon>
    </lineage>
</organism>
<dbReference type="GO" id="GO:0000978">
    <property type="term" value="F:RNA polymerase II cis-regulatory region sequence-specific DNA binding"/>
    <property type="evidence" value="ECO:0000318"/>
    <property type="project" value="GO_Central"/>
</dbReference>
<keyword evidence="6" id="KW-0539">Nucleus</keyword>
<evidence type="ECO:0000256" key="3">
    <source>
        <dbReference type="ARBA" id="ARBA00023015"/>
    </source>
</evidence>
<gene>
    <name evidence="10" type="ORF">HannXRQ_Chr16g0517091</name>
    <name evidence="9" type="ORF">HanXRQr2_Chr16g0755381</name>
</gene>
<feature type="region of interest" description="Disordered" evidence="7">
    <location>
        <begin position="173"/>
        <end position="195"/>
    </location>
</feature>
<dbReference type="InterPro" id="IPR011598">
    <property type="entry name" value="bHLH_dom"/>
</dbReference>
<reference evidence="9 11" key="1">
    <citation type="journal article" date="2017" name="Nature">
        <title>The sunflower genome provides insights into oil metabolism, flowering and Asterid evolution.</title>
        <authorList>
            <person name="Badouin H."/>
            <person name="Gouzy J."/>
            <person name="Grassa C.J."/>
            <person name="Murat F."/>
            <person name="Staton S.E."/>
            <person name="Cottret L."/>
            <person name="Lelandais-Briere C."/>
            <person name="Owens G.L."/>
            <person name="Carrere S."/>
            <person name="Mayjonade B."/>
            <person name="Legrand L."/>
            <person name="Gill N."/>
            <person name="Kane N.C."/>
            <person name="Bowers J.E."/>
            <person name="Hubner S."/>
            <person name="Bellec A."/>
            <person name="Berard A."/>
            <person name="Berges H."/>
            <person name="Blanchet N."/>
            <person name="Boniface M.C."/>
            <person name="Brunel D."/>
            <person name="Catrice O."/>
            <person name="Chaidir N."/>
            <person name="Claudel C."/>
            <person name="Donnadieu C."/>
            <person name="Faraut T."/>
            <person name="Fievet G."/>
            <person name="Helmstetter N."/>
            <person name="King M."/>
            <person name="Knapp S.J."/>
            <person name="Lai Z."/>
            <person name="Le Paslier M.C."/>
            <person name="Lippi Y."/>
            <person name="Lorenzon L."/>
            <person name="Mandel J.R."/>
            <person name="Marage G."/>
            <person name="Marchand G."/>
            <person name="Marquand E."/>
            <person name="Bret-Mestries E."/>
            <person name="Morien E."/>
            <person name="Nambeesan S."/>
            <person name="Nguyen T."/>
            <person name="Pegot-Espagnet P."/>
            <person name="Pouilly N."/>
            <person name="Raftis F."/>
            <person name="Sallet E."/>
            <person name="Schiex T."/>
            <person name="Thomas J."/>
            <person name="Vandecasteele C."/>
            <person name="Vares D."/>
            <person name="Vear F."/>
            <person name="Vautrin S."/>
            <person name="Crespi M."/>
            <person name="Mangin B."/>
            <person name="Burke J.M."/>
            <person name="Salse J."/>
            <person name="Munos S."/>
            <person name="Vincourt P."/>
            <person name="Rieseberg L.H."/>
            <person name="Langlade N.B."/>
        </authorList>
    </citation>
    <scope>NUCLEOTIDE SEQUENCE [LARGE SCALE GENOMIC DNA]</scope>
    <source>
        <strain evidence="11">cv. SF193</strain>
        <tissue evidence="9">Leaves</tissue>
    </source>
</reference>
<dbReference type="GO" id="GO:0006357">
    <property type="term" value="P:regulation of transcription by RNA polymerase II"/>
    <property type="evidence" value="ECO:0000318"/>
    <property type="project" value="GO_Central"/>
</dbReference>
<accession>A0A251RZY3</accession>
<dbReference type="GO" id="GO:0005634">
    <property type="term" value="C:nucleus"/>
    <property type="evidence" value="ECO:0000318"/>
    <property type="project" value="GO_Central"/>
</dbReference>
<sequence>MAEEFQAAYTYSGSWWMSPRTACNHSSCSSDIANMENFGPFWPKDLMYKKSKSSDESSDDSMVFQDIQKPGDHTTIMSPDSASRMMATVFSDLVETTTTDSNHNYLLSVQEEMNTFSTSGDDGLKAEIEADHQVFIVNQQRSLSFATGSNGCISFPISSTSYGYPSSLVQSLLSSNSPPQSLPGPPPPLSPPEQPLYDFQSNSNNLNFVQSLPKRQVLGDFHLTNNTTFSSGLATTLDHDFTSFYPSSYNEKEGFPNLTIEHNHQEILDLGSSTKNGLDELPLKRPRLETPSPLPTFKVRKEKLGDRITALQQLVSPFGKTDTASVLHEAIEYIKLLHDQVNVLSASYMKGVTKPLQPIHDKMKDGHKQDLRSLGLCLVPVSSTFPIATEMATGFWTPSYEGSLK</sequence>
<evidence type="ECO:0000256" key="4">
    <source>
        <dbReference type="ARBA" id="ARBA00023125"/>
    </source>
</evidence>
<keyword evidence="3" id="KW-0805">Transcription regulation</keyword>
<keyword evidence="5" id="KW-0804">Transcription</keyword>
<evidence type="ECO:0000313" key="10">
    <source>
        <dbReference type="EMBL" id="OTF92000.1"/>
    </source>
</evidence>
<dbReference type="EMBL" id="MNCJ02000331">
    <property type="protein sequence ID" value="KAF5760601.1"/>
    <property type="molecule type" value="Genomic_DNA"/>
</dbReference>
<dbReference type="InParanoid" id="A0A251RZY3"/>
<dbReference type="InterPro" id="IPR045239">
    <property type="entry name" value="bHLH95_bHLH"/>
</dbReference>
<dbReference type="PANTHER" id="PTHR16223">
    <property type="entry name" value="TRANSCRIPTION FACTOR BHLH83-RELATED"/>
    <property type="match status" value="1"/>
</dbReference>
<dbReference type="Gene3D" id="4.10.280.10">
    <property type="entry name" value="Helix-loop-helix DNA-binding domain"/>
    <property type="match status" value="1"/>
</dbReference>
<comment type="subunit">
    <text evidence="2">Homodimer.</text>
</comment>
<feature type="compositionally biased region" description="Pro residues" evidence="7">
    <location>
        <begin position="180"/>
        <end position="194"/>
    </location>
</feature>
<dbReference type="InterPro" id="IPR045843">
    <property type="entry name" value="IND-like"/>
</dbReference>
<dbReference type="InterPro" id="IPR036638">
    <property type="entry name" value="HLH_DNA-bd_sf"/>
</dbReference>
<proteinExistence type="predicted"/>
<keyword evidence="4" id="KW-0238">DNA-binding</keyword>
<name>A0A251RZY3_HELAN</name>
<evidence type="ECO:0000259" key="8">
    <source>
        <dbReference type="PROSITE" id="PS50888"/>
    </source>
</evidence>
<evidence type="ECO:0000256" key="7">
    <source>
        <dbReference type="SAM" id="MobiDB-lite"/>
    </source>
</evidence>
<feature type="domain" description="BHLH" evidence="8">
    <location>
        <begin position="288"/>
        <end position="337"/>
    </location>
</feature>
<dbReference type="SUPFAM" id="SSF47459">
    <property type="entry name" value="HLH, helix-loop-helix DNA-binding domain"/>
    <property type="match status" value="1"/>
</dbReference>
<dbReference type="Proteomes" id="UP000215914">
    <property type="component" value="Chromosome 16"/>
</dbReference>
<reference evidence="10" key="2">
    <citation type="submission" date="2017-02" db="EMBL/GenBank/DDBJ databases">
        <title>Sunflower complete genome.</title>
        <authorList>
            <person name="Langlade N."/>
            <person name="Munos S."/>
        </authorList>
    </citation>
    <scope>NUCLEOTIDE SEQUENCE [LARGE SCALE GENOMIC DNA]</scope>
    <source>
        <tissue evidence="10">Leaves</tissue>
    </source>
</reference>
<dbReference type="FunFam" id="4.10.280.10:FF:000032">
    <property type="entry name" value="Transcription factor bHLH123 family"/>
    <property type="match status" value="1"/>
</dbReference>
<evidence type="ECO:0000313" key="9">
    <source>
        <dbReference type="EMBL" id="KAF5760601.1"/>
    </source>
</evidence>
<evidence type="ECO:0000256" key="1">
    <source>
        <dbReference type="ARBA" id="ARBA00004123"/>
    </source>
</evidence>
<dbReference type="CDD" id="cd11393">
    <property type="entry name" value="bHLH_AtbHLH_like"/>
    <property type="match status" value="1"/>
</dbReference>
<evidence type="ECO:0000256" key="6">
    <source>
        <dbReference type="ARBA" id="ARBA00023242"/>
    </source>
</evidence>
<dbReference type="AlphaFoldDB" id="A0A251RZY3"/>
<evidence type="ECO:0000256" key="5">
    <source>
        <dbReference type="ARBA" id="ARBA00023163"/>
    </source>
</evidence>
<protein>
    <submittedName>
        <fullName evidence="10">Putative myc-type, basic helix-loop-helix (BHLH) domain-containing protein</fullName>
    </submittedName>
    <submittedName>
        <fullName evidence="9">Transcription factor bHLH family</fullName>
    </submittedName>
</protein>
<dbReference type="PROSITE" id="PS50888">
    <property type="entry name" value="BHLH"/>
    <property type="match status" value="1"/>
</dbReference>
<reference evidence="9" key="3">
    <citation type="submission" date="2020-06" db="EMBL/GenBank/DDBJ databases">
        <title>Helianthus annuus Genome sequencing and assembly Release 2.</title>
        <authorList>
            <person name="Gouzy J."/>
            <person name="Langlade N."/>
            <person name="Munos S."/>
        </authorList>
    </citation>
    <scope>NUCLEOTIDE SEQUENCE</scope>
    <source>
        <tissue evidence="9">Leaves</tissue>
    </source>
</reference>
<dbReference type="GO" id="GO:0000981">
    <property type="term" value="F:DNA-binding transcription factor activity, RNA polymerase II-specific"/>
    <property type="evidence" value="ECO:0000318"/>
    <property type="project" value="GO_Central"/>
</dbReference>
<evidence type="ECO:0000256" key="2">
    <source>
        <dbReference type="ARBA" id="ARBA00011738"/>
    </source>
</evidence>
<dbReference type="EMBL" id="CM007905">
    <property type="protein sequence ID" value="OTF92000.1"/>
    <property type="molecule type" value="Genomic_DNA"/>
</dbReference>
<dbReference type="GO" id="GO:0046983">
    <property type="term" value="F:protein dimerization activity"/>
    <property type="evidence" value="ECO:0007669"/>
    <property type="project" value="InterPro"/>
</dbReference>
<keyword evidence="11" id="KW-1185">Reference proteome</keyword>
<evidence type="ECO:0000313" key="11">
    <source>
        <dbReference type="Proteomes" id="UP000215914"/>
    </source>
</evidence>
<comment type="subcellular location">
    <subcellularLocation>
        <location evidence="1">Nucleus</location>
    </subcellularLocation>
</comment>